<reference evidence="3 4" key="1">
    <citation type="submission" date="2021-05" db="EMBL/GenBank/DDBJ databases">
        <title>The draft genome of Geobacter chapellei DSM 13688.</title>
        <authorList>
            <person name="Xu Z."/>
            <person name="Masuda Y."/>
            <person name="Itoh H."/>
            <person name="Senoo K."/>
        </authorList>
    </citation>
    <scope>NUCLEOTIDE SEQUENCE [LARGE SCALE GENOMIC DNA]</scope>
    <source>
        <strain evidence="3 4">DSM 13688</strain>
    </source>
</reference>
<dbReference type="Pfam" id="PF13937">
    <property type="entry name" value="DUF4212"/>
    <property type="match status" value="1"/>
</dbReference>
<protein>
    <submittedName>
        <fullName evidence="3">DUF4212 domain-containing protein</fullName>
    </submittedName>
</protein>
<organism evidence="3 4">
    <name type="scientific">Pelotalea chapellei</name>
    <dbReference type="NCBI Taxonomy" id="44671"/>
    <lineage>
        <taxon>Bacteria</taxon>
        <taxon>Pseudomonadati</taxon>
        <taxon>Thermodesulfobacteriota</taxon>
        <taxon>Desulfuromonadia</taxon>
        <taxon>Geobacterales</taxon>
        <taxon>Geobacteraceae</taxon>
        <taxon>Pelotalea</taxon>
    </lineage>
</organism>
<feature type="transmembrane region" description="Helical" evidence="1">
    <location>
        <begin position="23"/>
        <end position="47"/>
    </location>
</feature>
<dbReference type="InterPro" id="IPR019886">
    <property type="entry name" value="Na_symporter_ssu"/>
</dbReference>
<feature type="transmembrane region" description="Helical" evidence="1">
    <location>
        <begin position="67"/>
        <end position="89"/>
    </location>
</feature>
<accession>A0ABS5UBV4</accession>
<keyword evidence="4" id="KW-1185">Reference proteome</keyword>
<sequence length="114" mass="12989">MTKTGRDDMNILRRCGSGTRSEIRMIALVLGAWLLAVVGFQGVVFFLEYTRQGAGLARYTFFNLPLPYWLTGQFLPLWFIVLCVVFNVWMDRHAGRAPDSALRFRVRGDTGREG</sequence>
<evidence type="ECO:0000256" key="1">
    <source>
        <dbReference type="SAM" id="Phobius"/>
    </source>
</evidence>
<comment type="caution">
    <text evidence="3">The sequence shown here is derived from an EMBL/GenBank/DDBJ whole genome shotgun (WGS) entry which is preliminary data.</text>
</comment>
<evidence type="ECO:0000259" key="2">
    <source>
        <dbReference type="Pfam" id="PF13937"/>
    </source>
</evidence>
<name>A0ABS5UBV4_9BACT</name>
<gene>
    <name evidence="3" type="ORF">KJB30_15315</name>
</gene>
<keyword evidence="1" id="KW-0472">Membrane</keyword>
<dbReference type="EMBL" id="JAHDYS010000017">
    <property type="protein sequence ID" value="MBT1073162.1"/>
    <property type="molecule type" value="Genomic_DNA"/>
</dbReference>
<evidence type="ECO:0000313" key="4">
    <source>
        <dbReference type="Proteomes" id="UP000784128"/>
    </source>
</evidence>
<keyword evidence="1" id="KW-1133">Transmembrane helix</keyword>
<dbReference type="RefSeq" id="WP_214300917.1">
    <property type="nucleotide sequence ID" value="NZ_JAHDYS010000017.1"/>
</dbReference>
<evidence type="ECO:0000313" key="3">
    <source>
        <dbReference type="EMBL" id="MBT1073162.1"/>
    </source>
</evidence>
<proteinExistence type="predicted"/>
<feature type="domain" description="Sodium symporter small subunit" evidence="2">
    <location>
        <begin position="20"/>
        <end position="93"/>
    </location>
</feature>
<keyword evidence="1" id="KW-0812">Transmembrane</keyword>
<dbReference type="Proteomes" id="UP000784128">
    <property type="component" value="Unassembled WGS sequence"/>
</dbReference>